<name>A0A9P3LFU9_9APHY</name>
<dbReference type="OrthoDB" id="3270417at2759"/>
<feature type="transmembrane region" description="Helical" evidence="2">
    <location>
        <begin position="20"/>
        <end position="42"/>
    </location>
</feature>
<feature type="transmembrane region" description="Helical" evidence="2">
    <location>
        <begin position="125"/>
        <end position="146"/>
    </location>
</feature>
<dbReference type="Pfam" id="PF20152">
    <property type="entry name" value="DUF6534"/>
    <property type="match status" value="1"/>
</dbReference>
<proteinExistence type="predicted"/>
<dbReference type="PANTHER" id="PTHR40465">
    <property type="entry name" value="CHROMOSOME 1, WHOLE GENOME SHOTGUN SEQUENCE"/>
    <property type="match status" value="1"/>
</dbReference>
<feature type="transmembrane region" description="Helical" evidence="2">
    <location>
        <begin position="54"/>
        <end position="78"/>
    </location>
</feature>
<dbReference type="PANTHER" id="PTHR40465:SF1">
    <property type="entry name" value="DUF6534 DOMAIN-CONTAINING PROTEIN"/>
    <property type="match status" value="1"/>
</dbReference>
<evidence type="ECO:0000256" key="1">
    <source>
        <dbReference type="SAM" id="MobiDB-lite"/>
    </source>
</evidence>
<sequence>MQPIIPLLPQPSLQYQVGAALMLVCVTFMLFGTLTTQAYFYAHTYKSDHYALRIFVAGIWVLEIIHTAFCLHFVYVYFVLDLDDPLELLIIPWSIGGSLLLELGIIGICQGFYLLRLWRLSNRNLIVVGIPSILLLAHLAGGFASLAYMPILKTWPAFNAHRASQILIYVSLSLSAFVDTQLVVLVIFYLRKHMARFRRSRGTLQTLTFLTVGTGAITIIGSLSVILLFAFMHNSLTYGAMMQIMSKLYGNSVFGFLNARQHLRSCMQADAAESVPVRLTDAQNRSDDKEQVYRSDVYAK</sequence>
<dbReference type="Proteomes" id="UP000703269">
    <property type="component" value="Unassembled WGS sequence"/>
</dbReference>
<dbReference type="EMBL" id="BPQB01000030">
    <property type="protein sequence ID" value="GJE93073.1"/>
    <property type="molecule type" value="Genomic_DNA"/>
</dbReference>
<feature type="transmembrane region" description="Helical" evidence="2">
    <location>
        <begin position="238"/>
        <end position="257"/>
    </location>
</feature>
<reference evidence="4 5" key="1">
    <citation type="submission" date="2021-08" db="EMBL/GenBank/DDBJ databases">
        <title>Draft Genome Sequence of Phanerochaete sordida strain YK-624.</title>
        <authorList>
            <person name="Mori T."/>
            <person name="Dohra H."/>
            <person name="Suzuki T."/>
            <person name="Kawagishi H."/>
            <person name="Hirai H."/>
        </authorList>
    </citation>
    <scope>NUCLEOTIDE SEQUENCE [LARGE SCALE GENOMIC DNA]</scope>
    <source>
        <strain evidence="4 5">YK-624</strain>
    </source>
</reference>
<evidence type="ECO:0000313" key="4">
    <source>
        <dbReference type="EMBL" id="GJE93073.1"/>
    </source>
</evidence>
<feature type="region of interest" description="Disordered" evidence="1">
    <location>
        <begin position="280"/>
        <end position="300"/>
    </location>
</feature>
<dbReference type="AlphaFoldDB" id="A0A9P3LFU9"/>
<gene>
    <name evidence="4" type="ORF">PsYK624_092320</name>
</gene>
<evidence type="ECO:0000313" key="5">
    <source>
        <dbReference type="Proteomes" id="UP000703269"/>
    </source>
</evidence>
<protein>
    <recommendedName>
        <fullName evidence="3">DUF6534 domain-containing protein</fullName>
    </recommendedName>
</protein>
<keyword evidence="2" id="KW-0472">Membrane</keyword>
<evidence type="ECO:0000259" key="3">
    <source>
        <dbReference type="Pfam" id="PF20152"/>
    </source>
</evidence>
<keyword evidence="5" id="KW-1185">Reference proteome</keyword>
<feature type="domain" description="DUF6534" evidence="3">
    <location>
        <begin position="175"/>
        <end position="262"/>
    </location>
</feature>
<dbReference type="InterPro" id="IPR045339">
    <property type="entry name" value="DUF6534"/>
</dbReference>
<feature type="transmembrane region" description="Helical" evidence="2">
    <location>
        <begin position="90"/>
        <end position="113"/>
    </location>
</feature>
<comment type="caution">
    <text evidence="4">The sequence shown here is derived from an EMBL/GenBank/DDBJ whole genome shotgun (WGS) entry which is preliminary data.</text>
</comment>
<accession>A0A9P3LFU9</accession>
<organism evidence="4 5">
    <name type="scientific">Phanerochaete sordida</name>
    <dbReference type="NCBI Taxonomy" id="48140"/>
    <lineage>
        <taxon>Eukaryota</taxon>
        <taxon>Fungi</taxon>
        <taxon>Dikarya</taxon>
        <taxon>Basidiomycota</taxon>
        <taxon>Agaricomycotina</taxon>
        <taxon>Agaricomycetes</taxon>
        <taxon>Polyporales</taxon>
        <taxon>Phanerochaetaceae</taxon>
        <taxon>Phanerochaete</taxon>
    </lineage>
</organism>
<keyword evidence="2" id="KW-0812">Transmembrane</keyword>
<evidence type="ECO:0000256" key="2">
    <source>
        <dbReference type="SAM" id="Phobius"/>
    </source>
</evidence>
<feature type="transmembrane region" description="Helical" evidence="2">
    <location>
        <begin position="166"/>
        <end position="190"/>
    </location>
</feature>
<feature type="transmembrane region" description="Helical" evidence="2">
    <location>
        <begin position="210"/>
        <end position="232"/>
    </location>
</feature>
<keyword evidence="2" id="KW-1133">Transmembrane helix</keyword>
<feature type="compositionally biased region" description="Basic and acidic residues" evidence="1">
    <location>
        <begin position="284"/>
        <end position="300"/>
    </location>
</feature>